<dbReference type="SUPFAM" id="SSF46785">
    <property type="entry name" value="Winged helix' DNA-binding domain"/>
    <property type="match status" value="1"/>
</dbReference>
<feature type="compositionally biased region" description="Basic and acidic residues" evidence="2">
    <location>
        <begin position="195"/>
        <end position="208"/>
    </location>
</feature>
<dbReference type="InterPro" id="IPR049874">
    <property type="entry name" value="ROK_cs"/>
</dbReference>
<keyword evidence="5" id="KW-1185">Reference proteome</keyword>
<dbReference type="InterPro" id="IPR000835">
    <property type="entry name" value="HTH_MarR-typ"/>
</dbReference>
<dbReference type="SUPFAM" id="SSF53067">
    <property type="entry name" value="Actin-like ATPase domain"/>
    <property type="match status" value="1"/>
</dbReference>
<sequence>MPTNGRHAVGAGALLAILRDGQPRTRGELARLTGLSRSTVSQRLDALIGSGWVVEDEGVISSGGRPASMFTFNGGARVVLAADLGATRARLAVLDLGLNVLAEQVAGLPVDLGPEPVLAAVAASLRDLLATAGRDPAQVCGVGIGLPGPVEHRTGRPVNPPIMPGWDGSPVPERLRELLAERLAERPGDGLGELPEERPGDRPRDRPGEWPGAPVLVDNDVNVMALGEHWAARPAVDHLIYIKIGTGIGCGIISGGRLHRGARGAAGDVGHIRVPASGAPCRCGNTGCLEAVAGGASMAATLREAGADARGSKDVVALMRAGDPLATRLVRQAGREVGTVMAAIVNFFNPSVIVLGGDVAEAGEQLLAGVRETIYSRSLPLATQHLGIRTGELGDRAGVVGAAVMVVEHVLDPATIDEVTAERAAYVAARP</sequence>
<dbReference type="InterPro" id="IPR011991">
    <property type="entry name" value="ArsR-like_HTH"/>
</dbReference>
<dbReference type="RefSeq" id="WP_168010723.1">
    <property type="nucleotide sequence ID" value="NZ_JAATEP010000011.1"/>
</dbReference>
<reference evidence="4 5" key="1">
    <citation type="submission" date="2020-03" db="EMBL/GenBank/DDBJ databases">
        <title>WGS of actinomycetes isolated from Thailand.</title>
        <authorList>
            <person name="Thawai C."/>
        </authorList>
    </citation>
    <scope>NUCLEOTIDE SEQUENCE [LARGE SCALE GENOMIC DNA]</scope>
    <source>
        <strain evidence="4 5">FMUSA5-5</strain>
    </source>
</reference>
<accession>A0ABX1B0E1</accession>
<dbReference type="Gene3D" id="3.30.420.40">
    <property type="match status" value="2"/>
</dbReference>
<organism evidence="4 5">
    <name type="scientific">Nonomuraea composti</name>
    <dbReference type="NCBI Taxonomy" id="2720023"/>
    <lineage>
        <taxon>Bacteria</taxon>
        <taxon>Bacillati</taxon>
        <taxon>Actinomycetota</taxon>
        <taxon>Actinomycetes</taxon>
        <taxon>Streptosporangiales</taxon>
        <taxon>Streptosporangiaceae</taxon>
        <taxon>Nonomuraea</taxon>
    </lineage>
</organism>
<evidence type="ECO:0000259" key="3">
    <source>
        <dbReference type="Pfam" id="PF12802"/>
    </source>
</evidence>
<evidence type="ECO:0000313" key="4">
    <source>
        <dbReference type="EMBL" id="NJP91320.1"/>
    </source>
</evidence>
<dbReference type="Proteomes" id="UP000696294">
    <property type="component" value="Unassembled WGS sequence"/>
</dbReference>
<name>A0ABX1B0E1_9ACTN</name>
<dbReference type="InterPro" id="IPR019885">
    <property type="entry name" value="Tscrpt_reg_HTH_AsnC-type_CS"/>
</dbReference>
<evidence type="ECO:0000256" key="1">
    <source>
        <dbReference type="ARBA" id="ARBA00006479"/>
    </source>
</evidence>
<dbReference type="PANTHER" id="PTHR18964:SF173">
    <property type="entry name" value="GLUCOKINASE"/>
    <property type="match status" value="1"/>
</dbReference>
<proteinExistence type="inferred from homology"/>
<comment type="similarity">
    <text evidence="1">Belongs to the ROK (NagC/XylR) family.</text>
</comment>
<dbReference type="Pfam" id="PF12802">
    <property type="entry name" value="MarR_2"/>
    <property type="match status" value="1"/>
</dbReference>
<feature type="domain" description="HTH marR-type" evidence="3">
    <location>
        <begin position="13"/>
        <end position="55"/>
    </location>
</feature>
<dbReference type="PROSITE" id="PS00519">
    <property type="entry name" value="HTH_ASNC_1"/>
    <property type="match status" value="1"/>
</dbReference>
<evidence type="ECO:0000256" key="2">
    <source>
        <dbReference type="SAM" id="MobiDB-lite"/>
    </source>
</evidence>
<dbReference type="PANTHER" id="PTHR18964">
    <property type="entry name" value="ROK (REPRESSOR, ORF, KINASE) FAMILY"/>
    <property type="match status" value="1"/>
</dbReference>
<feature type="region of interest" description="Disordered" evidence="2">
    <location>
        <begin position="186"/>
        <end position="213"/>
    </location>
</feature>
<dbReference type="InterPro" id="IPR036388">
    <property type="entry name" value="WH-like_DNA-bd_sf"/>
</dbReference>
<protein>
    <submittedName>
        <fullName evidence="4">ROK family transcriptional regulator</fullName>
    </submittedName>
</protein>
<dbReference type="CDD" id="cd00090">
    <property type="entry name" value="HTH_ARSR"/>
    <property type="match status" value="1"/>
</dbReference>
<dbReference type="InterPro" id="IPR036390">
    <property type="entry name" value="WH_DNA-bd_sf"/>
</dbReference>
<dbReference type="InterPro" id="IPR000600">
    <property type="entry name" value="ROK"/>
</dbReference>
<dbReference type="EMBL" id="JAATEP010000011">
    <property type="protein sequence ID" value="NJP91320.1"/>
    <property type="molecule type" value="Genomic_DNA"/>
</dbReference>
<dbReference type="InterPro" id="IPR043129">
    <property type="entry name" value="ATPase_NBD"/>
</dbReference>
<gene>
    <name evidence="4" type="ORF">HCN51_17960</name>
</gene>
<dbReference type="Pfam" id="PF00480">
    <property type="entry name" value="ROK"/>
    <property type="match status" value="2"/>
</dbReference>
<comment type="caution">
    <text evidence="4">The sequence shown here is derived from an EMBL/GenBank/DDBJ whole genome shotgun (WGS) entry which is preliminary data.</text>
</comment>
<dbReference type="Gene3D" id="1.10.10.10">
    <property type="entry name" value="Winged helix-like DNA-binding domain superfamily/Winged helix DNA-binding domain"/>
    <property type="match status" value="1"/>
</dbReference>
<dbReference type="PROSITE" id="PS01125">
    <property type="entry name" value="ROK"/>
    <property type="match status" value="1"/>
</dbReference>
<evidence type="ECO:0000313" key="5">
    <source>
        <dbReference type="Proteomes" id="UP000696294"/>
    </source>
</evidence>